<dbReference type="Proteomes" id="UP000008311">
    <property type="component" value="Unassembled WGS sequence"/>
</dbReference>
<sequence>MQRNLTVIIGLKRLISVNRKGGGGHGRGGHAGGQGDRAISGGQSGNNDGAYKNGATVVPLYAATGARGHHHGTNEGTHKQLAVFYESPGCYHN</sequence>
<proteinExistence type="predicted"/>
<evidence type="ECO:0000313" key="3">
    <source>
        <dbReference type="Proteomes" id="UP000008311"/>
    </source>
</evidence>
<protein>
    <submittedName>
        <fullName evidence="2">Uncharacterized protein</fullName>
    </submittedName>
</protein>
<evidence type="ECO:0000256" key="1">
    <source>
        <dbReference type="SAM" id="MobiDB-lite"/>
    </source>
</evidence>
<gene>
    <name evidence="2" type="ORF">RCOM_1281810</name>
</gene>
<keyword evidence="3" id="KW-1185">Reference proteome</keyword>
<dbReference type="AlphaFoldDB" id="B9SCV8"/>
<evidence type="ECO:0000313" key="2">
    <source>
        <dbReference type="EMBL" id="EEF38553.1"/>
    </source>
</evidence>
<reference evidence="3" key="1">
    <citation type="journal article" date="2010" name="Nat. Biotechnol.">
        <title>Draft genome sequence of the oilseed species Ricinus communis.</title>
        <authorList>
            <person name="Chan A.P."/>
            <person name="Crabtree J."/>
            <person name="Zhao Q."/>
            <person name="Lorenzi H."/>
            <person name="Orvis J."/>
            <person name="Puiu D."/>
            <person name="Melake-Berhan A."/>
            <person name="Jones K.M."/>
            <person name="Redman J."/>
            <person name="Chen G."/>
            <person name="Cahoon E.B."/>
            <person name="Gedil M."/>
            <person name="Stanke M."/>
            <person name="Haas B.J."/>
            <person name="Wortman J.R."/>
            <person name="Fraser-Liggett C.M."/>
            <person name="Ravel J."/>
            <person name="Rabinowicz P.D."/>
        </authorList>
    </citation>
    <scope>NUCLEOTIDE SEQUENCE [LARGE SCALE GENOMIC DNA]</scope>
    <source>
        <strain evidence="3">cv. Hale</strain>
    </source>
</reference>
<organism evidence="2 3">
    <name type="scientific">Ricinus communis</name>
    <name type="common">Castor bean</name>
    <dbReference type="NCBI Taxonomy" id="3988"/>
    <lineage>
        <taxon>Eukaryota</taxon>
        <taxon>Viridiplantae</taxon>
        <taxon>Streptophyta</taxon>
        <taxon>Embryophyta</taxon>
        <taxon>Tracheophyta</taxon>
        <taxon>Spermatophyta</taxon>
        <taxon>Magnoliopsida</taxon>
        <taxon>eudicotyledons</taxon>
        <taxon>Gunneridae</taxon>
        <taxon>Pentapetalae</taxon>
        <taxon>rosids</taxon>
        <taxon>fabids</taxon>
        <taxon>Malpighiales</taxon>
        <taxon>Euphorbiaceae</taxon>
        <taxon>Acalyphoideae</taxon>
        <taxon>Acalypheae</taxon>
        <taxon>Ricinus</taxon>
    </lineage>
</organism>
<feature type="compositionally biased region" description="Gly residues" evidence="1">
    <location>
        <begin position="20"/>
        <end position="35"/>
    </location>
</feature>
<name>B9SCV8_RICCO</name>
<feature type="region of interest" description="Disordered" evidence="1">
    <location>
        <begin position="19"/>
        <end position="50"/>
    </location>
</feature>
<dbReference type="EMBL" id="EQ973924">
    <property type="protein sequence ID" value="EEF38553.1"/>
    <property type="molecule type" value="Genomic_DNA"/>
</dbReference>
<dbReference type="InParanoid" id="B9SCV8"/>
<accession>B9SCV8</accession>